<dbReference type="Gene3D" id="2.120.10.30">
    <property type="entry name" value="TolB, C-terminal domain"/>
    <property type="match status" value="1"/>
</dbReference>
<dbReference type="OrthoDB" id="3275018at2"/>
<organism evidence="1 2">
    <name type="scientific">Kribbella rubisoli</name>
    <dbReference type="NCBI Taxonomy" id="3075929"/>
    <lineage>
        <taxon>Bacteria</taxon>
        <taxon>Bacillati</taxon>
        <taxon>Actinomycetota</taxon>
        <taxon>Actinomycetes</taxon>
        <taxon>Propionibacteriales</taxon>
        <taxon>Kribbellaceae</taxon>
        <taxon>Kribbella</taxon>
    </lineage>
</organism>
<dbReference type="AlphaFoldDB" id="A0A4Q7WMM8"/>
<name>A0A4Q7WMM8_9ACTN</name>
<comment type="caution">
    <text evidence="1">The sequence shown here is derived from an EMBL/GenBank/DDBJ whole genome shotgun (WGS) entry which is preliminary data.</text>
</comment>
<keyword evidence="2" id="KW-1185">Reference proteome</keyword>
<dbReference type="Pfam" id="PF09684">
    <property type="entry name" value="Tail_P2_I"/>
    <property type="match status" value="1"/>
</dbReference>
<dbReference type="EMBL" id="SHKR01000015">
    <property type="protein sequence ID" value="RZU11352.1"/>
    <property type="molecule type" value="Genomic_DNA"/>
</dbReference>
<dbReference type="Proteomes" id="UP000292027">
    <property type="component" value="Unassembled WGS sequence"/>
</dbReference>
<dbReference type="InterPro" id="IPR006521">
    <property type="entry name" value="Tail_protein_I"/>
</dbReference>
<proteinExistence type="predicted"/>
<accession>A0A4Q7WMM8</accession>
<evidence type="ECO:0000313" key="2">
    <source>
        <dbReference type="Proteomes" id="UP000292027"/>
    </source>
</evidence>
<dbReference type="InterPro" id="IPR011748">
    <property type="entry name" value="Unchr_phage_tail-like"/>
</dbReference>
<reference evidence="1 2" key="1">
    <citation type="journal article" date="2015" name="Stand. Genomic Sci.">
        <title>Genomic Encyclopedia of Bacterial and Archaeal Type Strains, Phase III: the genomes of soil and plant-associated and newly described type strains.</title>
        <authorList>
            <person name="Whitman W.B."/>
            <person name="Woyke T."/>
            <person name="Klenk H.P."/>
            <person name="Zhou Y."/>
            <person name="Lilburn T.G."/>
            <person name="Beck B.J."/>
            <person name="De Vos P."/>
            <person name="Vandamme P."/>
            <person name="Eisen J.A."/>
            <person name="Garrity G."/>
            <person name="Hugenholtz P."/>
            <person name="Kyrpides N.C."/>
        </authorList>
    </citation>
    <scope>NUCLEOTIDE SEQUENCE [LARGE SCALE GENOMIC DNA]</scope>
    <source>
        <strain evidence="1 2">VKM Ac-2540</strain>
    </source>
</reference>
<dbReference type="InterPro" id="IPR011042">
    <property type="entry name" value="6-blade_b-propeller_TolB-like"/>
</dbReference>
<gene>
    <name evidence="1" type="ORF">EV645_6518</name>
</gene>
<dbReference type="SUPFAM" id="SSF63825">
    <property type="entry name" value="YWTD domain"/>
    <property type="match status" value="1"/>
</dbReference>
<protein>
    <submittedName>
        <fullName evidence="1">Phage tail-like protein</fullName>
    </submittedName>
</protein>
<sequence length="725" mass="77730">MTMTTLPAGLTGSLSRLSEPDQWLRCHHNGTSLLDDGHGFELAWTVPSEANDDNPPAAPAGLAIDRWGRAYRSEPALGKVVVLPHAVLEPPADGTAHPGALERPRGLAIDQAQRLYVAEPGRARVLVVDLWSQRLLRAVPTPGSSGGVVRRPVDVATADFGVLALLDGPPSLVAIRGRRGPIPAGILTPPPGAGGLRPSRLVCHPTAGVLVLWTSPEGPEAVICTPEGRRPLSVPGATDLEVNDRQILVVAVGPGRPLLAWRDDSGSWIGIEPQAAPGYDGAALGVDLDGGVVYTIAGGMARMAGSAAVYQSSGRLLTYRLDSGRYRAQWGRVFIDACIPPGTALRLAAVTTDVDEVIDSLPPRAPDHESRSVPYAELTPPLPPAELIRDVSDETTQPLYHRTAGRERPWEQIPSDDGYETYEAPVNAPPGRYLWLVIDLDGSAKASPRVREVRVEKSGHRLATQLPRGWSRDESDAAFLQRFLAPSEGMLRDLDARAEQRSYLLDPLTAPVEALDWLAGFLGMVLDRRWPLSSRRELVAQVYDLYRLRGTRAALEQILTLYLRRDVAIVENWRLRGLGGSVLGPPTTGPRPPFIASAGRAVEPLGSFSVGGPLPGANDVLGDDDAIAHRFTVILPTPVDRDERAVLTSIIEAQKPAHTRADVCEFGAGMRIGRFRTGLTSFVAVDSGWVPEIAGQVFLGANGIVGVPDRAAQIENTAIGRVRIG</sequence>
<dbReference type="RefSeq" id="WP_130447804.1">
    <property type="nucleotide sequence ID" value="NZ_SHKR01000015.1"/>
</dbReference>
<dbReference type="NCBIfam" id="TIGR02242">
    <property type="entry name" value="tail_TIGR02242"/>
    <property type="match status" value="1"/>
</dbReference>
<evidence type="ECO:0000313" key="1">
    <source>
        <dbReference type="EMBL" id="RZU11352.1"/>
    </source>
</evidence>